<dbReference type="EMBL" id="JBHSEK010000005">
    <property type="protein sequence ID" value="MFC4490006.1"/>
    <property type="molecule type" value="Genomic_DNA"/>
</dbReference>
<gene>
    <name evidence="4" type="ORF">ACFO0R_10280</name>
</gene>
<dbReference type="Gene3D" id="3.50.50.60">
    <property type="entry name" value="FAD/NAD(P)-binding domain"/>
    <property type="match status" value="2"/>
</dbReference>
<dbReference type="InterPro" id="IPR006076">
    <property type="entry name" value="FAD-dep_OxRdtase"/>
</dbReference>
<dbReference type="Gene3D" id="3.30.9.10">
    <property type="entry name" value="D-Amino Acid Oxidase, subunit A, domain 2"/>
    <property type="match status" value="1"/>
</dbReference>
<evidence type="ECO:0000259" key="3">
    <source>
        <dbReference type="Pfam" id="PF01266"/>
    </source>
</evidence>
<dbReference type="GO" id="GO:0016491">
    <property type="term" value="F:oxidoreductase activity"/>
    <property type="evidence" value="ECO:0007669"/>
    <property type="project" value="UniProtKB-KW"/>
</dbReference>
<reference evidence="5" key="1">
    <citation type="journal article" date="2019" name="Int. J. Syst. Evol. Microbiol.">
        <title>The Global Catalogue of Microorganisms (GCM) 10K type strain sequencing project: providing services to taxonomists for standard genome sequencing and annotation.</title>
        <authorList>
            <consortium name="The Broad Institute Genomics Platform"/>
            <consortium name="The Broad Institute Genome Sequencing Center for Infectious Disease"/>
            <person name="Wu L."/>
            <person name="Ma J."/>
        </authorList>
    </citation>
    <scope>NUCLEOTIDE SEQUENCE [LARGE SCALE GENOMIC DNA]</scope>
    <source>
        <strain evidence="5">CGMCC 4.7608</strain>
    </source>
</reference>
<sequence>MNGDRVLIIGGGVIGLCGAWRLARAGWPVTLLERHDQVAAGASHANGGQLSYSYVAPLADAGVPAKALAWLWDRDAPMRLRLRCDPAQWLWLWRFLLACSNRANRAGTASLWRLAQASQQALDALRADGLDGFAWRRNGKLVLFRSAAALERARSGVERLRALGARQQLLDAHACLALEPALAGFDGALAGGVHTPDEEVADCRLFCQAMQRRIREEGLDVEFRFGQEVCGFELVRGRISRVLLPGEALSCRHLVLAAGIGGAGLARKLGLRLPLYPLKGYSLDMPAGAALPRLSVTDFERKTLYAPIGGRLRVAAIADLVGYEERPDPVRLAGLRRQLARDWPQAGRLEQAEEWAGLRPATPDGLPLIGRARGGPANLWLNLGHGALGFTLALGSAEQLAQAMAAREGGGE</sequence>
<comment type="similarity">
    <text evidence="1">Belongs to the DadA oxidoreductase family.</text>
</comment>
<dbReference type="SUPFAM" id="SSF51905">
    <property type="entry name" value="FAD/NAD(P)-binding domain"/>
    <property type="match status" value="1"/>
</dbReference>
<keyword evidence="5" id="KW-1185">Reference proteome</keyword>
<organism evidence="4 5">
    <name type="scientific">Chromobacterium aquaticum</name>
    <dbReference type="NCBI Taxonomy" id="467180"/>
    <lineage>
        <taxon>Bacteria</taxon>
        <taxon>Pseudomonadati</taxon>
        <taxon>Pseudomonadota</taxon>
        <taxon>Betaproteobacteria</taxon>
        <taxon>Neisseriales</taxon>
        <taxon>Chromobacteriaceae</taxon>
        <taxon>Chromobacterium</taxon>
    </lineage>
</organism>
<dbReference type="RefSeq" id="WP_231462334.1">
    <property type="nucleotide sequence ID" value="NZ_JAJOHW010000066.1"/>
</dbReference>
<dbReference type="InterPro" id="IPR036188">
    <property type="entry name" value="FAD/NAD-bd_sf"/>
</dbReference>
<accession>A0ABV8ZTD1</accession>
<keyword evidence="2 4" id="KW-0560">Oxidoreductase</keyword>
<comment type="caution">
    <text evidence="4">The sequence shown here is derived from an EMBL/GenBank/DDBJ whole genome shotgun (WGS) entry which is preliminary data.</text>
</comment>
<evidence type="ECO:0000256" key="1">
    <source>
        <dbReference type="ARBA" id="ARBA00009410"/>
    </source>
</evidence>
<dbReference type="PANTHER" id="PTHR13847">
    <property type="entry name" value="SARCOSINE DEHYDROGENASE-RELATED"/>
    <property type="match status" value="1"/>
</dbReference>
<name>A0ABV8ZTD1_9NEIS</name>
<evidence type="ECO:0000256" key="2">
    <source>
        <dbReference type="ARBA" id="ARBA00023002"/>
    </source>
</evidence>
<dbReference type="PANTHER" id="PTHR13847:SF280">
    <property type="entry name" value="D-AMINO ACID DEHYDROGENASE"/>
    <property type="match status" value="1"/>
</dbReference>
<proteinExistence type="inferred from homology"/>
<protein>
    <submittedName>
        <fullName evidence="4">D-amino acid dehydrogenase</fullName>
        <ecNumber evidence="4">1.4.99.-</ecNumber>
    </submittedName>
</protein>
<dbReference type="Proteomes" id="UP001595999">
    <property type="component" value="Unassembled WGS sequence"/>
</dbReference>
<feature type="domain" description="FAD dependent oxidoreductase" evidence="3">
    <location>
        <begin position="5"/>
        <end position="402"/>
    </location>
</feature>
<dbReference type="EC" id="1.4.99.-" evidence="4"/>
<dbReference type="SUPFAM" id="SSF54373">
    <property type="entry name" value="FAD-linked reductases, C-terminal domain"/>
    <property type="match status" value="1"/>
</dbReference>
<dbReference type="Pfam" id="PF01266">
    <property type="entry name" value="DAO"/>
    <property type="match status" value="1"/>
</dbReference>
<dbReference type="NCBIfam" id="NF001933">
    <property type="entry name" value="PRK00711.1"/>
    <property type="match status" value="1"/>
</dbReference>
<evidence type="ECO:0000313" key="4">
    <source>
        <dbReference type="EMBL" id="MFC4490006.1"/>
    </source>
</evidence>
<evidence type="ECO:0000313" key="5">
    <source>
        <dbReference type="Proteomes" id="UP001595999"/>
    </source>
</evidence>